<dbReference type="OrthoDB" id="10478451at2759"/>
<gene>
    <name evidence="3" type="ORF">CLUMA_CG003203</name>
</gene>
<dbReference type="Proteomes" id="UP000183832">
    <property type="component" value="Unassembled WGS sequence"/>
</dbReference>
<evidence type="ECO:0000313" key="4">
    <source>
        <dbReference type="Proteomes" id="UP000183832"/>
    </source>
</evidence>
<name>A0A1J1HSK8_9DIPT</name>
<dbReference type="EMBL" id="CVRI01000012">
    <property type="protein sequence ID" value="CRK89462.1"/>
    <property type="molecule type" value="Genomic_DNA"/>
</dbReference>
<proteinExistence type="predicted"/>
<keyword evidence="1" id="KW-0175">Coiled coil</keyword>
<evidence type="ECO:0000256" key="1">
    <source>
        <dbReference type="SAM" id="Coils"/>
    </source>
</evidence>
<organism evidence="3 4">
    <name type="scientific">Clunio marinus</name>
    <dbReference type="NCBI Taxonomy" id="568069"/>
    <lineage>
        <taxon>Eukaryota</taxon>
        <taxon>Metazoa</taxon>
        <taxon>Ecdysozoa</taxon>
        <taxon>Arthropoda</taxon>
        <taxon>Hexapoda</taxon>
        <taxon>Insecta</taxon>
        <taxon>Pterygota</taxon>
        <taxon>Neoptera</taxon>
        <taxon>Endopterygota</taxon>
        <taxon>Diptera</taxon>
        <taxon>Nematocera</taxon>
        <taxon>Chironomoidea</taxon>
        <taxon>Chironomidae</taxon>
        <taxon>Clunio</taxon>
    </lineage>
</organism>
<sequence length="150" mass="17153">MTIKTLLQTTNINNITAISDMQKRKVKRNLFNTTVDRDELQRQLGQLENESLRTLQSFECDSVIGVINSASEDQARKHKRWPEQEGNHDLQGSLLIRDHSTDTEASSSSNQTAQSSTSKKTTSKLIQALPKGQRTLTDYFPRVKRTRKHR</sequence>
<feature type="compositionally biased region" description="Low complexity" evidence="2">
    <location>
        <begin position="105"/>
        <end position="124"/>
    </location>
</feature>
<feature type="region of interest" description="Disordered" evidence="2">
    <location>
        <begin position="72"/>
        <end position="150"/>
    </location>
</feature>
<accession>A0A1J1HSK8</accession>
<evidence type="ECO:0000313" key="3">
    <source>
        <dbReference type="EMBL" id="CRK89462.1"/>
    </source>
</evidence>
<keyword evidence="4" id="KW-1185">Reference proteome</keyword>
<protein>
    <submittedName>
        <fullName evidence="3">CLUMA_CG003203, isoform A</fullName>
    </submittedName>
</protein>
<reference evidence="3 4" key="1">
    <citation type="submission" date="2015-04" db="EMBL/GenBank/DDBJ databases">
        <authorList>
            <person name="Syromyatnikov M.Y."/>
            <person name="Popov V.N."/>
        </authorList>
    </citation>
    <scope>NUCLEOTIDE SEQUENCE [LARGE SCALE GENOMIC DNA]</scope>
</reference>
<feature type="coiled-coil region" evidence="1">
    <location>
        <begin position="30"/>
        <end position="57"/>
    </location>
</feature>
<evidence type="ECO:0000256" key="2">
    <source>
        <dbReference type="SAM" id="MobiDB-lite"/>
    </source>
</evidence>
<dbReference type="AlphaFoldDB" id="A0A1J1HSK8"/>